<keyword evidence="7 8" id="KW-0472">Membrane</keyword>
<dbReference type="STRING" id="29435.SAMN05216588_111161"/>
<dbReference type="PANTHER" id="PTHR11040">
    <property type="entry name" value="ZINC/IRON TRANSPORTER"/>
    <property type="match status" value="1"/>
</dbReference>
<dbReference type="GO" id="GO:0005886">
    <property type="term" value="C:plasma membrane"/>
    <property type="evidence" value="ECO:0007669"/>
    <property type="project" value="UniProtKB-SubCell"/>
</dbReference>
<evidence type="ECO:0000313" key="10">
    <source>
        <dbReference type="Proteomes" id="UP000198606"/>
    </source>
</evidence>
<evidence type="ECO:0000256" key="6">
    <source>
        <dbReference type="ARBA" id="ARBA00022989"/>
    </source>
</evidence>
<sequence>MSPLHELIAANGRSFRYALGLMLLVGGGTILALKVWSGVQSRLSPALWYAWQGGMLCALGTALGAVPVMFMRSISERSYTVMLGFGGGMMLAASLFSLLAPAFQLTHEQGLTAAQGSSLVAAGVVLGAGALWLLGHWLSRTSRLTMRADQGVELSAWLLVIAIVLHNVPEGMAVGVAAAAHLVNADGLTLGIALQDVPEGLVIAMVLAGAGMARWKAVFCGAASGLVEPLFALLCAWLVGASLQLLPWGLAMAAGAMLFVVSREIIPKLYRRGDVPATLLGLASGFTLMLLLDGALSQ</sequence>
<comment type="similarity">
    <text evidence="2">Belongs to the ZIP transporter (TC 2.A.5) family.</text>
</comment>
<dbReference type="PANTHER" id="PTHR11040:SF211">
    <property type="entry name" value="ZINC TRANSPORTER ZIP11"/>
    <property type="match status" value="1"/>
</dbReference>
<feature type="transmembrane region" description="Helical" evidence="8">
    <location>
        <begin position="17"/>
        <end position="36"/>
    </location>
</feature>
<evidence type="ECO:0000256" key="3">
    <source>
        <dbReference type="ARBA" id="ARBA00022475"/>
    </source>
</evidence>
<keyword evidence="3" id="KW-1003">Cell membrane</keyword>
<proteinExistence type="inferred from homology"/>
<accession>A0A1G8I0A7</accession>
<evidence type="ECO:0000256" key="8">
    <source>
        <dbReference type="SAM" id="Phobius"/>
    </source>
</evidence>
<evidence type="ECO:0000256" key="7">
    <source>
        <dbReference type="ARBA" id="ARBA00023136"/>
    </source>
</evidence>
<feature type="transmembrane region" description="Helical" evidence="8">
    <location>
        <begin position="115"/>
        <end position="135"/>
    </location>
</feature>
<feature type="transmembrane region" description="Helical" evidence="8">
    <location>
        <begin position="273"/>
        <end position="292"/>
    </location>
</feature>
<dbReference type="GO" id="GO:0005385">
    <property type="term" value="F:zinc ion transmembrane transporter activity"/>
    <property type="evidence" value="ECO:0007669"/>
    <property type="project" value="TreeGrafter"/>
</dbReference>
<feature type="transmembrane region" description="Helical" evidence="8">
    <location>
        <begin position="217"/>
        <end position="239"/>
    </location>
</feature>
<keyword evidence="4 8" id="KW-0812">Transmembrane</keyword>
<feature type="transmembrane region" description="Helical" evidence="8">
    <location>
        <begin position="245"/>
        <end position="261"/>
    </location>
</feature>
<dbReference type="EMBL" id="FNDG01000011">
    <property type="protein sequence ID" value="SDI12120.1"/>
    <property type="molecule type" value="Genomic_DNA"/>
</dbReference>
<evidence type="ECO:0000256" key="5">
    <source>
        <dbReference type="ARBA" id="ARBA00022833"/>
    </source>
</evidence>
<dbReference type="RefSeq" id="WP_084306922.1">
    <property type="nucleotide sequence ID" value="NZ_FNDG01000011.1"/>
</dbReference>
<feature type="transmembrane region" description="Helical" evidence="8">
    <location>
        <begin position="188"/>
        <end position="210"/>
    </location>
</feature>
<dbReference type="AlphaFoldDB" id="A0A1G8I0A7"/>
<name>A0A1G8I0A7_9GAMM</name>
<dbReference type="Proteomes" id="UP000198606">
    <property type="component" value="Unassembled WGS sequence"/>
</dbReference>
<keyword evidence="5" id="KW-0862">Zinc</keyword>
<evidence type="ECO:0000256" key="4">
    <source>
        <dbReference type="ARBA" id="ARBA00022692"/>
    </source>
</evidence>
<keyword evidence="6 8" id="KW-1133">Transmembrane helix</keyword>
<protein>
    <submittedName>
        <fullName evidence="9">Zinc transporter, ZIP family</fullName>
    </submittedName>
</protein>
<organism evidence="9 10">
    <name type="scientific">Phytopseudomonas flavescens</name>
    <dbReference type="NCBI Taxonomy" id="29435"/>
    <lineage>
        <taxon>Bacteria</taxon>
        <taxon>Pseudomonadati</taxon>
        <taxon>Pseudomonadota</taxon>
        <taxon>Gammaproteobacteria</taxon>
        <taxon>Pseudomonadales</taxon>
        <taxon>Pseudomonadaceae</taxon>
        <taxon>Phytopseudomonas</taxon>
    </lineage>
</organism>
<gene>
    <name evidence="9" type="ORF">SAMN05216588_111161</name>
</gene>
<evidence type="ECO:0000256" key="1">
    <source>
        <dbReference type="ARBA" id="ARBA00004651"/>
    </source>
</evidence>
<feature type="transmembrane region" description="Helical" evidence="8">
    <location>
        <begin position="48"/>
        <end position="70"/>
    </location>
</feature>
<comment type="subcellular location">
    <subcellularLocation>
        <location evidence="1">Cell membrane</location>
        <topology evidence="1">Multi-pass membrane protein</topology>
    </subcellularLocation>
</comment>
<reference evidence="9 10" key="1">
    <citation type="submission" date="2016-10" db="EMBL/GenBank/DDBJ databases">
        <authorList>
            <person name="de Groot N.N."/>
        </authorList>
    </citation>
    <scope>NUCLEOTIDE SEQUENCE [LARGE SCALE GENOMIC DNA]</scope>
    <source>
        <strain evidence="9 10">LMG 18387</strain>
    </source>
</reference>
<evidence type="ECO:0000256" key="2">
    <source>
        <dbReference type="ARBA" id="ARBA00006939"/>
    </source>
</evidence>
<feature type="transmembrane region" description="Helical" evidence="8">
    <location>
        <begin position="82"/>
        <end position="103"/>
    </location>
</feature>
<feature type="transmembrane region" description="Helical" evidence="8">
    <location>
        <begin position="156"/>
        <end position="182"/>
    </location>
</feature>
<dbReference type="Pfam" id="PF02535">
    <property type="entry name" value="Zip"/>
    <property type="match status" value="1"/>
</dbReference>
<evidence type="ECO:0000313" key="9">
    <source>
        <dbReference type="EMBL" id="SDI12120.1"/>
    </source>
</evidence>
<dbReference type="InterPro" id="IPR003689">
    <property type="entry name" value="ZIP"/>
</dbReference>